<keyword evidence="3" id="KW-1185">Reference proteome</keyword>
<accession>A0A1H9G6Q5</accession>
<keyword evidence="1" id="KW-1133">Transmembrane helix</keyword>
<name>A0A1H9G6Q5_9BACI</name>
<keyword evidence="1" id="KW-0812">Transmembrane</keyword>
<protein>
    <recommendedName>
        <fullName evidence="4">CcmD family protein</fullName>
    </recommendedName>
</protein>
<reference evidence="2 3" key="1">
    <citation type="submission" date="2016-10" db="EMBL/GenBank/DDBJ databases">
        <authorList>
            <person name="de Groot N.N."/>
        </authorList>
    </citation>
    <scope>NUCLEOTIDE SEQUENCE [LARGE SCALE GENOMIC DNA]</scope>
    <source>
        <strain evidence="2 3">DSM 21633</strain>
    </source>
</reference>
<evidence type="ECO:0000313" key="2">
    <source>
        <dbReference type="EMBL" id="SEQ45752.1"/>
    </source>
</evidence>
<feature type="transmembrane region" description="Helical" evidence="1">
    <location>
        <begin position="18"/>
        <end position="39"/>
    </location>
</feature>
<gene>
    <name evidence="2" type="ORF">SAMN05216362_11440</name>
</gene>
<sequence>MFAFNSTSKFEYGRHNGALIMFCIVLAIPTAIIILFLVIKNGNNRLKRVEEKLDKVLEESENNTG</sequence>
<keyword evidence="1" id="KW-0472">Membrane</keyword>
<proteinExistence type="predicted"/>
<dbReference type="EMBL" id="FOES01000014">
    <property type="protein sequence ID" value="SEQ45752.1"/>
    <property type="molecule type" value="Genomic_DNA"/>
</dbReference>
<evidence type="ECO:0000256" key="1">
    <source>
        <dbReference type="SAM" id="Phobius"/>
    </source>
</evidence>
<evidence type="ECO:0008006" key="4">
    <source>
        <dbReference type="Google" id="ProtNLM"/>
    </source>
</evidence>
<evidence type="ECO:0000313" key="3">
    <source>
        <dbReference type="Proteomes" id="UP000199427"/>
    </source>
</evidence>
<dbReference type="Proteomes" id="UP000199427">
    <property type="component" value="Unassembled WGS sequence"/>
</dbReference>
<dbReference type="AlphaFoldDB" id="A0A1H9G6Q5"/>
<organism evidence="2 3">
    <name type="scientific">Piscibacillus halophilus</name>
    <dbReference type="NCBI Taxonomy" id="571933"/>
    <lineage>
        <taxon>Bacteria</taxon>
        <taxon>Bacillati</taxon>
        <taxon>Bacillota</taxon>
        <taxon>Bacilli</taxon>
        <taxon>Bacillales</taxon>
        <taxon>Bacillaceae</taxon>
        <taxon>Piscibacillus</taxon>
    </lineage>
</organism>
<dbReference type="RefSeq" id="WP_091773529.1">
    <property type="nucleotide sequence ID" value="NZ_CAESCL010000015.1"/>
</dbReference>